<dbReference type="GO" id="GO:0005829">
    <property type="term" value="C:cytosol"/>
    <property type="evidence" value="ECO:0007669"/>
    <property type="project" value="TreeGrafter"/>
</dbReference>
<keyword evidence="5" id="KW-0677">Repeat</keyword>
<dbReference type="PANTHER" id="PTHR24006:SF664">
    <property type="entry name" value="UBIQUITIN CARBOXYL-TERMINAL HYDROLASE"/>
    <property type="match status" value="1"/>
</dbReference>
<dbReference type="Pfam" id="PF02148">
    <property type="entry name" value="zf-UBP"/>
    <property type="match status" value="1"/>
</dbReference>
<evidence type="ECO:0000256" key="8">
    <source>
        <dbReference type="ARBA" id="ARBA00022801"/>
    </source>
</evidence>
<dbReference type="FunFam" id="3.30.40.10:FF:000026">
    <property type="entry name" value="Ubiquitin carboxyl-terminal hydrolase"/>
    <property type="match status" value="1"/>
</dbReference>
<dbReference type="PIRSF" id="PIRSF016308">
    <property type="entry name" value="UBP"/>
    <property type="match status" value="1"/>
</dbReference>
<proteinExistence type="inferred from homology"/>
<feature type="active site" description="Proton acceptor" evidence="12">
    <location>
        <position position="739"/>
    </location>
</feature>
<dbReference type="GO" id="GO:0008270">
    <property type="term" value="F:zinc ion binding"/>
    <property type="evidence" value="ECO:0007669"/>
    <property type="project" value="UniProtKB-UniRule"/>
</dbReference>
<dbReference type="InterPro" id="IPR041432">
    <property type="entry name" value="UBP13_Znf-UBP_var"/>
</dbReference>
<accession>A0A6G1S8C6</accession>
<feature type="region of interest" description="Disordered" evidence="16">
    <location>
        <begin position="601"/>
        <end position="642"/>
    </location>
</feature>
<dbReference type="InterPro" id="IPR018200">
    <property type="entry name" value="USP_CS"/>
</dbReference>
<dbReference type="SMART" id="SM00290">
    <property type="entry name" value="ZnF_UBP"/>
    <property type="match status" value="1"/>
</dbReference>
<sequence>MEFPSKYFSHVKIVDPTCDLVHKDECICSFDTPESKDGLYICMKTFEAVGSDYLDYYFERYGHAVYLHHKRLRYKINKPESSEAVKPKRLAIGLEGGFDPDAASKDYRTEDTYAILIKPDQKTIPYPNPDLPELLLQSVQSIIQAESSELKDNSLSVWDGEQRKVSDFAHELKQLTPAPKIPPSNWKCEKCDLRENLWLNLTDGTILCGRKFFDGSGGNNHALEHYEQVQYPLAVKLGTITANGADVYSYPEGDMVIDPNLDKHLAHFGIDVQLMTKTEKSMLELEIDMNEKLGEWSVIQEEGKNLEPVTGPGFTGLANLGNSCYMNSVLQVLFSLNEFQSRYYPPMPIYNVCDGKQDFNHQMAKLAYGLLSGKYSQIDPISQTQKGIQPKSFKHFVCGNDRNFSTKRQQDAHEFYLFLVDLIERNDKDGRAILEVGSNKDNLSPTDPTKCLEFVIEDRIQCSQSKKVKYTHRVESCLSLHVDLDLATNLEAVQAYKGKVAKGDKDTQQQPEVVRPMIPLKSCVELSTKSEILTEFYSSAISARTTAEKTSKISKFPQYFVFQMKKFQCGLDWVPKKLDVAFDVPDILDLEFMEGKGLQPGEEELEEQGDTPAAATAGGAPVDSGTAGENSSGGSGIPTNVEPDSEAVAMLLSMGIDVTQAITALKICNNDAQRAIEFIFDPDSLNSQPAPQNASSSRLTIATRSDPLKMKLYTPDHKPKLYQLKAFISHMGQSTMCGHYVCHIKKGERWYIFNDNKVAISEKPPRELGYLYIYERITA</sequence>
<evidence type="ECO:0000259" key="17">
    <source>
        <dbReference type="PROSITE" id="PS50030"/>
    </source>
</evidence>
<dbReference type="AlphaFoldDB" id="A0A6G1S8C6"/>
<dbReference type="InterPro" id="IPR038765">
    <property type="entry name" value="Papain-like_cys_pep_sf"/>
</dbReference>
<evidence type="ECO:0000256" key="10">
    <source>
        <dbReference type="ARBA" id="ARBA00022833"/>
    </source>
</evidence>
<comment type="similarity">
    <text evidence="2 11 15">Belongs to the peptidase C19 family.</text>
</comment>
<evidence type="ECO:0000256" key="13">
    <source>
        <dbReference type="PIRSR" id="PIRSR016308-3"/>
    </source>
</evidence>
<keyword evidence="8 11" id="KW-0378">Hydrolase</keyword>
<keyword evidence="4 11" id="KW-0479">Metal-binding</keyword>
<evidence type="ECO:0000313" key="20">
    <source>
        <dbReference type="EMBL" id="MDE46202.1"/>
    </source>
</evidence>
<feature type="domain" description="UBP-type" evidence="19">
    <location>
        <begin position="164"/>
        <end position="272"/>
    </location>
</feature>
<keyword evidence="10 11" id="KW-0862">Zinc</keyword>
<gene>
    <name evidence="20" type="primary">UBP14</name>
    <name evidence="20" type="ORF">g.13757</name>
</gene>
<dbReference type="PANTHER" id="PTHR24006">
    <property type="entry name" value="UBIQUITIN CARBOXYL-TERMINAL HYDROLASE"/>
    <property type="match status" value="1"/>
</dbReference>
<dbReference type="InterPro" id="IPR001607">
    <property type="entry name" value="Znf_UBP"/>
</dbReference>
<dbReference type="PROSITE" id="PS50030">
    <property type="entry name" value="UBA"/>
    <property type="match status" value="1"/>
</dbReference>
<feature type="domain" description="UBA" evidence="17">
    <location>
        <begin position="642"/>
        <end position="682"/>
    </location>
</feature>
<dbReference type="InterPro" id="IPR028889">
    <property type="entry name" value="USP"/>
</dbReference>
<evidence type="ECO:0000256" key="11">
    <source>
        <dbReference type="PIRNR" id="PIRNR016308"/>
    </source>
</evidence>
<evidence type="ECO:0000256" key="4">
    <source>
        <dbReference type="ARBA" id="ARBA00022723"/>
    </source>
</evidence>
<evidence type="ECO:0000256" key="3">
    <source>
        <dbReference type="ARBA" id="ARBA00022670"/>
    </source>
</evidence>
<dbReference type="CDD" id="cd14291">
    <property type="entry name" value="UBA1_NUB1_like"/>
    <property type="match status" value="1"/>
</dbReference>
<evidence type="ECO:0000256" key="1">
    <source>
        <dbReference type="ARBA" id="ARBA00000707"/>
    </source>
</evidence>
<dbReference type="InterPro" id="IPR016652">
    <property type="entry name" value="Ubiquitinyl_hydrolase"/>
</dbReference>
<dbReference type="GO" id="GO:0005634">
    <property type="term" value="C:nucleus"/>
    <property type="evidence" value="ECO:0007669"/>
    <property type="project" value="TreeGrafter"/>
</dbReference>
<evidence type="ECO:0000256" key="2">
    <source>
        <dbReference type="ARBA" id="ARBA00009085"/>
    </source>
</evidence>
<dbReference type="EMBL" id="GGYP01001431">
    <property type="protein sequence ID" value="MDE46202.1"/>
    <property type="molecule type" value="Transcribed_RNA"/>
</dbReference>
<evidence type="ECO:0000256" key="15">
    <source>
        <dbReference type="RuleBase" id="RU366025"/>
    </source>
</evidence>
<dbReference type="SUPFAM" id="SSF54001">
    <property type="entry name" value="Cysteine proteinases"/>
    <property type="match status" value="1"/>
</dbReference>
<evidence type="ECO:0000256" key="12">
    <source>
        <dbReference type="PIRSR" id="PIRSR016308-1"/>
    </source>
</evidence>
<evidence type="ECO:0000259" key="18">
    <source>
        <dbReference type="PROSITE" id="PS50235"/>
    </source>
</evidence>
<dbReference type="GO" id="GO:0004843">
    <property type="term" value="F:cysteine-type deubiquitinase activity"/>
    <property type="evidence" value="ECO:0007669"/>
    <property type="project" value="UniProtKB-UniRule"/>
</dbReference>
<dbReference type="Pfam" id="PF00443">
    <property type="entry name" value="UCH"/>
    <property type="match status" value="1"/>
</dbReference>
<keyword evidence="6 14" id="KW-0863">Zinc-finger</keyword>
<protein>
    <recommendedName>
        <fullName evidence="11 15">Ubiquitin carboxyl-terminal hydrolase</fullName>
        <ecNumber evidence="11 15">3.4.19.12</ecNumber>
    </recommendedName>
</protein>
<evidence type="ECO:0000256" key="7">
    <source>
        <dbReference type="ARBA" id="ARBA00022786"/>
    </source>
</evidence>
<dbReference type="InterPro" id="IPR015940">
    <property type="entry name" value="UBA"/>
</dbReference>
<feature type="binding site" evidence="13">
    <location>
        <position position="188"/>
    </location>
    <ligand>
        <name>Zn(2+)</name>
        <dbReference type="ChEBI" id="CHEBI:29105"/>
    </ligand>
</feature>
<dbReference type="InterPro" id="IPR013083">
    <property type="entry name" value="Znf_RING/FYVE/PHD"/>
</dbReference>
<feature type="binding site" evidence="13">
    <location>
        <position position="208"/>
    </location>
    <ligand>
        <name>Zn(2+)</name>
        <dbReference type="ChEBI" id="CHEBI:29105"/>
    </ligand>
</feature>
<dbReference type="PROSITE" id="PS00973">
    <property type="entry name" value="USP_2"/>
    <property type="match status" value="1"/>
</dbReference>
<dbReference type="InterPro" id="IPR050164">
    <property type="entry name" value="Peptidase_C19"/>
</dbReference>
<comment type="catalytic activity">
    <reaction evidence="1 11 15">
        <text>Thiol-dependent hydrolysis of ester, thioester, amide, peptide and isopeptide bonds formed by the C-terminal Gly of ubiquitin (a 76-residue protein attached to proteins as an intracellular targeting signal).</text>
        <dbReference type="EC" id="3.4.19.12"/>
    </reaction>
</comment>
<dbReference type="Pfam" id="PF17807">
    <property type="entry name" value="zf-UBP_var"/>
    <property type="match status" value="1"/>
</dbReference>
<evidence type="ECO:0000259" key="19">
    <source>
        <dbReference type="PROSITE" id="PS50271"/>
    </source>
</evidence>
<reference evidence="20" key="1">
    <citation type="submission" date="2018-10" db="EMBL/GenBank/DDBJ databases">
        <title>Transcriptome assembly of Aceria tosichella (Wheat curl mite) Type 2.</title>
        <authorList>
            <person name="Scully E.D."/>
            <person name="Geib S.M."/>
            <person name="Palmer N.A."/>
            <person name="Gupta A.K."/>
            <person name="Sarath G."/>
            <person name="Tatineni S."/>
        </authorList>
    </citation>
    <scope>NUCLEOTIDE SEQUENCE</scope>
    <source>
        <strain evidence="20">LincolnNE</strain>
    </source>
</reference>
<evidence type="ECO:0000256" key="14">
    <source>
        <dbReference type="PROSITE-ProRule" id="PRU00502"/>
    </source>
</evidence>
<feature type="domain" description="USP" evidence="18">
    <location>
        <begin position="315"/>
        <end position="777"/>
    </location>
</feature>
<dbReference type="Pfam" id="PF00627">
    <property type="entry name" value="UBA"/>
    <property type="match status" value="1"/>
</dbReference>
<name>A0A6G1S8C6_9ACAR</name>
<dbReference type="SUPFAM" id="SSF57850">
    <property type="entry name" value="RING/U-box"/>
    <property type="match status" value="1"/>
</dbReference>
<dbReference type="PROSITE" id="PS00972">
    <property type="entry name" value="USP_1"/>
    <property type="match status" value="1"/>
</dbReference>
<keyword evidence="9 11" id="KW-0788">Thiol protease</keyword>
<feature type="active site" description="Nucleophile" evidence="12">
    <location>
        <position position="324"/>
    </location>
</feature>
<feature type="binding site" evidence="13">
    <location>
        <position position="191"/>
    </location>
    <ligand>
        <name>Zn(2+)</name>
        <dbReference type="ChEBI" id="CHEBI:29105"/>
    </ligand>
</feature>
<dbReference type="EC" id="3.4.19.12" evidence="11 15"/>
<dbReference type="InterPro" id="IPR001394">
    <property type="entry name" value="Peptidase_C19_UCH"/>
</dbReference>
<evidence type="ECO:0000256" key="16">
    <source>
        <dbReference type="SAM" id="MobiDB-lite"/>
    </source>
</evidence>
<dbReference type="Gene3D" id="3.30.40.10">
    <property type="entry name" value="Zinc/RING finger domain, C3HC4 (zinc finger)"/>
    <property type="match status" value="2"/>
</dbReference>
<dbReference type="Gene3D" id="3.90.70.10">
    <property type="entry name" value="Cysteine proteinases"/>
    <property type="match status" value="1"/>
</dbReference>
<evidence type="ECO:0000256" key="5">
    <source>
        <dbReference type="ARBA" id="ARBA00022737"/>
    </source>
</evidence>
<feature type="binding site" evidence="13">
    <location>
        <position position="221"/>
    </location>
    <ligand>
        <name>Zn(2+)</name>
        <dbReference type="ChEBI" id="CHEBI:29105"/>
    </ligand>
</feature>
<evidence type="ECO:0000256" key="6">
    <source>
        <dbReference type="ARBA" id="ARBA00022771"/>
    </source>
</evidence>
<keyword evidence="3 11" id="KW-0645">Protease</keyword>
<dbReference type="GO" id="GO:0016579">
    <property type="term" value="P:protein deubiquitination"/>
    <property type="evidence" value="ECO:0007669"/>
    <property type="project" value="InterPro"/>
</dbReference>
<dbReference type="Gene3D" id="1.10.8.10">
    <property type="entry name" value="DNA helicase RuvA subunit, C-terminal domain"/>
    <property type="match status" value="1"/>
</dbReference>
<dbReference type="PROSITE" id="PS50271">
    <property type="entry name" value="ZF_UBP"/>
    <property type="match status" value="1"/>
</dbReference>
<dbReference type="SMART" id="SM00165">
    <property type="entry name" value="UBA"/>
    <property type="match status" value="1"/>
</dbReference>
<organism evidence="20">
    <name type="scientific">Aceria tosichella</name>
    <name type="common">wheat curl mite</name>
    <dbReference type="NCBI Taxonomy" id="561515"/>
    <lineage>
        <taxon>Eukaryota</taxon>
        <taxon>Metazoa</taxon>
        <taxon>Ecdysozoa</taxon>
        <taxon>Arthropoda</taxon>
        <taxon>Chelicerata</taxon>
        <taxon>Arachnida</taxon>
        <taxon>Acari</taxon>
        <taxon>Acariformes</taxon>
        <taxon>Trombidiformes</taxon>
        <taxon>Prostigmata</taxon>
        <taxon>Eupodina</taxon>
        <taxon>Eriophyoidea</taxon>
        <taxon>Eriophyidae</taxon>
        <taxon>Eriophyinae</taxon>
        <taxon>Aceriini</taxon>
        <taxon>Aceria</taxon>
    </lineage>
</organism>
<evidence type="ECO:0000256" key="9">
    <source>
        <dbReference type="ARBA" id="ARBA00022807"/>
    </source>
</evidence>
<dbReference type="GO" id="GO:0006508">
    <property type="term" value="P:proteolysis"/>
    <property type="evidence" value="ECO:0007669"/>
    <property type="project" value="UniProtKB-KW"/>
</dbReference>
<keyword evidence="7 11" id="KW-0833">Ubl conjugation pathway</keyword>
<dbReference type="PROSITE" id="PS50235">
    <property type="entry name" value="USP_3"/>
    <property type="match status" value="1"/>
</dbReference>
<dbReference type="CDD" id="cd02658">
    <property type="entry name" value="Peptidase_C19B"/>
    <property type="match status" value="1"/>
</dbReference>
<feature type="compositionally biased region" description="Low complexity" evidence="16">
    <location>
        <begin position="611"/>
        <end position="621"/>
    </location>
</feature>